<dbReference type="OrthoDB" id="6627636at2759"/>
<sequence length="207" mass="23378">MSTKLSDLESCINDLKNSLGILSCDLSKVKQANESFSSEIHIFPKAWKVSFVTPVWKSDDRSSVTNYRPNSKLNILKLFDKILKPKLMGLFTHVLVNEQHGFHRAKSTLTNTLVFYSYLVEIVEFGGQIDAIYTDLHKAFDKEAIQLTINIFIDILKPSLTIVKILLFMLPTYTLYETKADGQVTSSEAVTSGPRILLDCLWLLSQG</sequence>
<dbReference type="EMBL" id="CABPRJ010001920">
    <property type="protein sequence ID" value="VVC41532.1"/>
    <property type="molecule type" value="Genomic_DNA"/>
</dbReference>
<keyword evidence="2" id="KW-1185">Reference proteome</keyword>
<dbReference type="AlphaFoldDB" id="A0A5E4NCV2"/>
<evidence type="ECO:0000313" key="1">
    <source>
        <dbReference type="EMBL" id="VVC41532.1"/>
    </source>
</evidence>
<name>A0A5E4NCV2_9HEMI</name>
<reference evidence="1 2" key="1">
    <citation type="submission" date="2019-08" db="EMBL/GenBank/DDBJ databases">
        <authorList>
            <person name="Alioto T."/>
            <person name="Alioto T."/>
            <person name="Gomez Garrido J."/>
        </authorList>
    </citation>
    <scope>NUCLEOTIDE SEQUENCE [LARGE SCALE GENOMIC DNA]</scope>
</reference>
<evidence type="ECO:0008006" key="3">
    <source>
        <dbReference type="Google" id="ProtNLM"/>
    </source>
</evidence>
<organism evidence="1 2">
    <name type="scientific">Cinara cedri</name>
    <dbReference type="NCBI Taxonomy" id="506608"/>
    <lineage>
        <taxon>Eukaryota</taxon>
        <taxon>Metazoa</taxon>
        <taxon>Ecdysozoa</taxon>
        <taxon>Arthropoda</taxon>
        <taxon>Hexapoda</taxon>
        <taxon>Insecta</taxon>
        <taxon>Pterygota</taxon>
        <taxon>Neoptera</taxon>
        <taxon>Paraneoptera</taxon>
        <taxon>Hemiptera</taxon>
        <taxon>Sternorrhyncha</taxon>
        <taxon>Aphidomorpha</taxon>
        <taxon>Aphidoidea</taxon>
        <taxon>Aphididae</taxon>
        <taxon>Lachninae</taxon>
        <taxon>Cinara</taxon>
    </lineage>
</organism>
<evidence type="ECO:0000313" key="2">
    <source>
        <dbReference type="Proteomes" id="UP000325440"/>
    </source>
</evidence>
<proteinExistence type="predicted"/>
<dbReference type="Proteomes" id="UP000325440">
    <property type="component" value="Unassembled WGS sequence"/>
</dbReference>
<gene>
    <name evidence="1" type="ORF">CINCED_3A001965</name>
</gene>
<accession>A0A5E4NCV2</accession>
<protein>
    <recommendedName>
        <fullName evidence="3">Reverse transcriptase domain</fullName>
    </recommendedName>
</protein>